<dbReference type="InterPro" id="IPR000702">
    <property type="entry name" value="Ribosomal_uL6-like"/>
</dbReference>
<evidence type="ECO:0000313" key="9">
    <source>
        <dbReference type="EMBL" id="EXU61248.1"/>
    </source>
</evidence>
<dbReference type="PATRIC" id="fig|1188239.3.peg.519"/>
<dbReference type="PRINTS" id="PR00059">
    <property type="entry name" value="RIBOSOMALL6"/>
</dbReference>
<protein>
    <recommendedName>
        <fullName evidence="4 5">50S ribosomal protein L6</fullName>
    </recommendedName>
</protein>
<dbReference type="SUPFAM" id="SSF56053">
    <property type="entry name" value="Ribosomal protein L6"/>
    <property type="match status" value="2"/>
</dbReference>
<evidence type="ECO:0000256" key="3">
    <source>
        <dbReference type="ARBA" id="ARBA00023274"/>
    </source>
</evidence>
<sequence>MSRVGNRVLIIPEKVSVEINGSNVKIQGPLGILERQFSDLITIIQENNTLKTIRKSEEKQVKQLHGTTNSHLSGMLIGVSKGFQKELKIKGVGYKATLKEKVIELLVGYSHPVELKVPNELDVLVPNATTIVIKGIDKQKVGQFSAQIRQVRRPNPYSGKGISYSNEILKLKEGKKASK</sequence>
<dbReference type="AlphaFoldDB" id="A0A014M2T7"/>
<evidence type="ECO:0000256" key="5">
    <source>
        <dbReference type="NCBIfam" id="TIGR03654"/>
    </source>
</evidence>
<dbReference type="GO" id="GO:0019843">
    <property type="term" value="F:rRNA binding"/>
    <property type="evidence" value="ECO:0007669"/>
    <property type="project" value="UniProtKB-UniRule"/>
</dbReference>
<dbReference type="EMBL" id="JFAD01000013">
    <property type="protein sequence ID" value="EXU61248.1"/>
    <property type="molecule type" value="Genomic_DNA"/>
</dbReference>
<comment type="function">
    <text evidence="7">This protein binds to the 23S rRNA, and is important in its secondary structure. It is located near the subunit interface in the base of the L7/L12 stalk, and near the tRNA binding site of the peptidyltransferase center.</text>
</comment>
<dbReference type="STRING" id="1188239.MOVI_1980"/>
<keyword evidence="7" id="KW-0694">RNA-binding</keyword>
<dbReference type="InterPro" id="IPR036789">
    <property type="entry name" value="Ribosomal_uL6-like_a/b-dom_sf"/>
</dbReference>
<comment type="similarity">
    <text evidence="1 6">Belongs to the universal ribosomal protein uL6 family.</text>
</comment>
<dbReference type="PANTHER" id="PTHR11655">
    <property type="entry name" value="60S/50S RIBOSOMAL PROTEIN L6/L9"/>
    <property type="match status" value="1"/>
</dbReference>
<evidence type="ECO:0000256" key="6">
    <source>
        <dbReference type="RuleBase" id="RU003869"/>
    </source>
</evidence>
<dbReference type="PIRSF" id="PIRSF002162">
    <property type="entry name" value="Ribosomal_L6"/>
    <property type="match status" value="1"/>
</dbReference>
<dbReference type="Pfam" id="PF00347">
    <property type="entry name" value="Ribosomal_L6"/>
    <property type="match status" value="2"/>
</dbReference>
<dbReference type="PANTHER" id="PTHR11655:SF14">
    <property type="entry name" value="LARGE RIBOSOMAL SUBUNIT PROTEIN UL6M"/>
    <property type="match status" value="1"/>
</dbReference>
<evidence type="ECO:0000313" key="10">
    <source>
        <dbReference type="Proteomes" id="UP000020977"/>
    </source>
</evidence>
<dbReference type="InterPro" id="IPR020040">
    <property type="entry name" value="Ribosomal_uL6_a/b-dom"/>
</dbReference>
<evidence type="ECO:0000256" key="4">
    <source>
        <dbReference type="ARBA" id="ARBA00035454"/>
    </source>
</evidence>
<evidence type="ECO:0000259" key="8">
    <source>
        <dbReference type="Pfam" id="PF00347"/>
    </source>
</evidence>
<dbReference type="GO" id="GO:0003735">
    <property type="term" value="F:structural constituent of ribosome"/>
    <property type="evidence" value="ECO:0007669"/>
    <property type="project" value="UniProtKB-UniRule"/>
</dbReference>
<feature type="domain" description="Large ribosomal subunit protein uL6 alpha-beta" evidence="8">
    <location>
        <begin position="91"/>
        <end position="164"/>
    </location>
</feature>
<feature type="domain" description="Large ribosomal subunit protein uL6 alpha-beta" evidence="8">
    <location>
        <begin position="11"/>
        <end position="82"/>
    </location>
</feature>
<name>A0A014M2T7_9BACT</name>
<comment type="caution">
    <text evidence="9">The sequence shown here is derived from an EMBL/GenBank/DDBJ whole genome shotgun (WGS) entry which is preliminary data.</text>
</comment>
<keyword evidence="2 6" id="KW-0689">Ribosomal protein</keyword>
<organism evidence="9 10">
    <name type="scientific">Mesomycoplasma ovipneumoniae 14811</name>
    <dbReference type="NCBI Taxonomy" id="1188239"/>
    <lineage>
        <taxon>Bacteria</taxon>
        <taxon>Bacillati</taxon>
        <taxon>Mycoplasmatota</taxon>
        <taxon>Mycoplasmoidales</taxon>
        <taxon>Metamycoplasmataceae</taxon>
        <taxon>Mesomycoplasma</taxon>
    </lineage>
</organism>
<evidence type="ECO:0000256" key="2">
    <source>
        <dbReference type="ARBA" id="ARBA00022980"/>
    </source>
</evidence>
<dbReference type="GO" id="GO:0002181">
    <property type="term" value="P:cytoplasmic translation"/>
    <property type="evidence" value="ECO:0007669"/>
    <property type="project" value="TreeGrafter"/>
</dbReference>
<dbReference type="Gene3D" id="3.90.930.12">
    <property type="entry name" value="Ribosomal protein L6, alpha-beta domain"/>
    <property type="match status" value="2"/>
</dbReference>
<evidence type="ECO:0000256" key="7">
    <source>
        <dbReference type="RuleBase" id="RU003870"/>
    </source>
</evidence>
<evidence type="ECO:0000256" key="1">
    <source>
        <dbReference type="ARBA" id="ARBA00009356"/>
    </source>
</evidence>
<accession>A0A014M2T7</accession>
<dbReference type="Proteomes" id="UP000020977">
    <property type="component" value="Unassembled WGS sequence"/>
</dbReference>
<dbReference type="FunFam" id="3.90.930.12:FF:000001">
    <property type="entry name" value="50S ribosomal protein L6"/>
    <property type="match status" value="1"/>
</dbReference>
<dbReference type="GO" id="GO:0022625">
    <property type="term" value="C:cytosolic large ribosomal subunit"/>
    <property type="evidence" value="ECO:0007669"/>
    <property type="project" value="UniProtKB-UniRule"/>
</dbReference>
<keyword evidence="3 6" id="KW-0687">Ribonucleoprotein</keyword>
<gene>
    <name evidence="9" type="primary">rplF</name>
    <name evidence="9" type="ORF">MOVI_1980</name>
</gene>
<reference evidence="9 10" key="1">
    <citation type="submission" date="2014-03" db="EMBL/GenBank/DDBJ databases">
        <title>Genome sequence of Mycoplasma ovipneumoniae strain 14811.</title>
        <authorList>
            <person name="Sirand-Pugnet P."/>
            <person name="Breton M."/>
            <person name="Dordet-Frisoni E."/>
            <person name="Baranowski E."/>
            <person name="Barre A."/>
            <person name="Couture C."/>
            <person name="Dupuy V."/>
            <person name="Gaurivaud P."/>
            <person name="Jacob D."/>
            <person name="Lemaitre C."/>
            <person name="Manso-Silvan L."/>
            <person name="Nikolski M."/>
            <person name="Nouvel L.-X."/>
            <person name="Poumarat F."/>
            <person name="Tardy F."/>
            <person name="Thebault P."/>
            <person name="Theil S."/>
            <person name="Citti C."/>
            <person name="Thiaucourt F."/>
            <person name="Blanchard A."/>
        </authorList>
    </citation>
    <scope>NUCLEOTIDE SEQUENCE [LARGE SCALE GENOMIC DNA]</scope>
    <source>
        <strain evidence="9 10">14811</strain>
    </source>
</reference>
<dbReference type="NCBIfam" id="TIGR03654">
    <property type="entry name" value="L6_bact"/>
    <property type="match status" value="1"/>
</dbReference>
<keyword evidence="7" id="KW-0699">rRNA-binding</keyword>
<proteinExistence type="inferred from homology"/>
<dbReference type="InterPro" id="IPR019906">
    <property type="entry name" value="Ribosomal_uL6_bac-type"/>
</dbReference>
<dbReference type="eggNOG" id="COG0097">
    <property type="taxonomic scope" value="Bacteria"/>
</dbReference>
<dbReference type="RefSeq" id="WP_044284051.1">
    <property type="nucleotide sequence ID" value="NZ_JFAD01000013.1"/>
</dbReference>